<feature type="compositionally biased region" description="Polar residues" evidence="2">
    <location>
        <begin position="35"/>
        <end position="46"/>
    </location>
</feature>
<accession>A0A6C1DPI1</accession>
<reference evidence="4 5" key="1">
    <citation type="journal article" date="2019" name="BMC Genomics">
        <title>Chromosome level assembly and comparative genome analysis confirm lager-brewing yeasts originated from a single hybridization.</title>
        <authorList>
            <person name="Salazar A.N."/>
            <person name="Gorter de Vries A.R."/>
            <person name="van den Broek M."/>
            <person name="Brouwers N."/>
            <person name="de la Torre Cortes P."/>
            <person name="Kuijpers N.G.A."/>
            <person name="Daran J.G."/>
            <person name="Abeel T."/>
        </authorList>
    </citation>
    <scope>NUCLEOTIDE SEQUENCE [LARGE SCALE GENOMIC DNA]</scope>
    <source>
        <strain evidence="4 5">CBS 1483</strain>
    </source>
</reference>
<keyword evidence="1" id="KW-0175">Coiled coil</keyword>
<dbReference type="InterPro" id="IPR029178">
    <property type="entry name" value="Ecm11_C"/>
</dbReference>
<protein>
    <submittedName>
        <fullName evidence="4">Protein M11</fullName>
    </submittedName>
</protein>
<sequence>MTVIKTEPTTEVTLYSPPSKESLSKDDAHRKKQNNKQPSSINSRSGPNKHKLAAKAPEKKINNTDKQDLSAFLLNPSLIVKPSESKKKENIVAYNDTPGIKTEHTAFQPLTPISKKRALKEKAVSEKCDSFDLSRDEKPYIQKKSKTLSSVTEINSSEYKLSLNGENTSSPAKEKSQEPIENPGSYQKTRNYLFEKPDPLDTCLQDYSSMLPSNVAEEDQEYFISVADSTLEEWTNKGQEIIDQQFQLYQEIIKKRIELSYKFKGIISVINDRADALEEQGQQLEGKIKKVKTLANEILNII</sequence>
<dbReference type="EMBL" id="CP048985">
    <property type="protein sequence ID" value="QID78938.1"/>
    <property type="molecule type" value="Genomic_DNA"/>
</dbReference>
<evidence type="ECO:0000313" key="5">
    <source>
        <dbReference type="Proteomes" id="UP000501346"/>
    </source>
</evidence>
<organism evidence="4 5">
    <name type="scientific">Saccharomyces pastorianus</name>
    <name type="common">Lager yeast</name>
    <name type="synonym">Saccharomyces cerevisiae x Saccharomyces eubayanus</name>
    <dbReference type="NCBI Taxonomy" id="27292"/>
    <lineage>
        <taxon>Eukaryota</taxon>
        <taxon>Fungi</taxon>
        <taxon>Dikarya</taxon>
        <taxon>Ascomycota</taxon>
        <taxon>Saccharomycotina</taxon>
        <taxon>Saccharomycetes</taxon>
        <taxon>Saccharomycetales</taxon>
        <taxon>Saccharomycetaceae</taxon>
        <taxon>Saccharomyces</taxon>
    </lineage>
</organism>
<evidence type="ECO:0000256" key="2">
    <source>
        <dbReference type="SAM" id="MobiDB-lite"/>
    </source>
</evidence>
<feature type="compositionally biased region" description="Basic and acidic residues" evidence="2">
    <location>
        <begin position="56"/>
        <end position="65"/>
    </location>
</feature>
<name>A0A6C1DPI1_SACPS</name>
<keyword evidence="5" id="KW-1185">Reference proteome</keyword>
<evidence type="ECO:0000313" key="4">
    <source>
        <dbReference type="EMBL" id="QID78938.1"/>
    </source>
</evidence>
<evidence type="ECO:0000256" key="1">
    <source>
        <dbReference type="SAM" id="Coils"/>
    </source>
</evidence>
<evidence type="ECO:0000259" key="3">
    <source>
        <dbReference type="Pfam" id="PF15463"/>
    </source>
</evidence>
<dbReference type="AlphaFoldDB" id="A0A6C1DPI1"/>
<dbReference type="Proteomes" id="UP000501346">
    <property type="component" value="Chromosome ScIV"/>
</dbReference>
<proteinExistence type="predicted"/>
<dbReference type="Pfam" id="PF15463">
    <property type="entry name" value="ECM11"/>
    <property type="match status" value="1"/>
</dbReference>
<feature type="compositionally biased region" description="Polar residues" evidence="2">
    <location>
        <begin position="162"/>
        <end position="171"/>
    </location>
</feature>
<gene>
    <name evidence="4" type="primary">ECM11_1</name>
    <name evidence="4" type="ORF">GRS66_001170</name>
</gene>
<dbReference type="OrthoDB" id="4056678at2759"/>
<feature type="region of interest" description="Disordered" evidence="2">
    <location>
        <begin position="162"/>
        <end position="187"/>
    </location>
</feature>
<feature type="domain" description="Extracellular mutant protein 11 C-terminal" evidence="3">
    <location>
        <begin position="177"/>
        <end position="299"/>
    </location>
</feature>
<feature type="region of interest" description="Disordered" evidence="2">
    <location>
        <begin position="1"/>
        <end position="65"/>
    </location>
</feature>
<feature type="coiled-coil region" evidence="1">
    <location>
        <begin position="267"/>
        <end position="297"/>
    </location>
</feature>